<accession>A0ABZ2PNI3</accession>
<dbReference type="SUPFAM" id="SSF53850">
    <property type="entry name" value="Periplasmic binding protein-like II"/>
    <property type="match status" value="1"/>
</dbReference>
<dbReference type="InterPro" id="IPR015168">
    <property type="entry name" value="SsuA/THI5"/>
</dbReference>
<dbReference type="Proteomes" id="UP001432000">
    <property type="component" value="Chromosome"/>
</dbReference>
<keyword evidence="4" id="KW-1185">Reference proteome</keyword>
<evidence type="ECO:0000256" key="1">
    <source>
        <dbReference type="SAM" id="SignalP"/>
    </source>
</evidence>
<dbReference type="Gene3D" id="3.40.190.10">
    <property type="entry name" value="Periplasmic binding protein-like II"/>
    <property type="match status" value="2"/>
</dbReference>
<dbReference type="PROSITE" id="PS51257">
    <property type="entry name" value="PROKAR_LIPOPROTEIN"/>
    <property type="match status" value="1"/>
</dbReference>
<dbReference type="Pfam" id="PF09084">
    <property type="entry name" value="NMT1"/>
    <property type="match status" value="1"/>
</dbReference>
<feature type="chain" id="PRO_5045545798" evidence="1">
    <location>
        <begin position="25"/>
        <end position="347"/>
    </location>
</feature>
<organism evidence="3 4">
    <name type="scientific">Rhodococcus sovatensis</name>
    <dbReference type="NCBI Taxonomy" id="1805840"/>
    <lineage>
        <taxon>Bacteria</taxon>
        <taxon>Bacillati</taxon>
        <taxon>Actinomycetota</taxon>
        <taxon>Actinomycetes</taxon>
        <taxon>Mycobacteriales</taxon>
        <taxon>Nocardiaceae</taxon>
        <taxon>Rhodococcus</taxon>
    </lineage>
</organism>
<evidence type="ECO:0000313" key="3">
    <source>
        <dbReference type="EMBL" id="WXG69562.1"/>
    </source>
</evidence>
<protein>
    <submittedName>
        <fullName evidence="3">ABC transporter substrate-binding protein</fullName>
    </submittedName>
</protein>
<gene>
    <name evidence="3" type="ORF">WDS16_03125</name>
</gene>
<feature type="signal peptide" evidence="1">
    <location>
        <begin position="1"/>
        <end position="24"/>
    </location>
</feature>
<dbReference type="EMBL" id="CP147846">
    <property type="protein sequence ID" value="WXG69562.1"/>
    <property type="molecule type" value="Genomic_DNA"/>
</dbReference>
<name>A0ABZ2PNI3_9NOCA</name>
<sequence length="347" mass="37855">MYPKPLHRKVVALIAALVAGSAVITGCSGSSDAEKTADGKTVFRYQGSASQVTFPELADNLGYFDKVSLNWVGDTTSGPQDIQSAATGDTEFGGAFNGAIVKLAAAQSPIQSVISYYGADKETFNGFYVLEDSPIRTARDLIGKKVAMNTLGAHAEFIVREWLAQQGLTKDEIAQVELTVVPPVNTEQALRQGQIDVGTLGSVFRQTATERGGLRELFTDESLYGTFSYGTYVLRKDFIEQNRDAVQDFVQGVARAIHWTQTVPRADVIAKYKDIIAGRGRNENPDLVDYWKSSSVAPGGVIADEEFGIWIDWLQRNEGLDESITPSDIYTNEFNPYANGQAQLESK</sequence>
<dbReference type="PANTHER" id="PTHR30024">
    <property type="entry name" value="ALIPHATIC SULFONATES-BINDING PROTEIN-RELATED"/>
    <property type="match status" value="1"/>
</dbReference>
<evidence type="ECO:0000259" key="2">
    <source>
        <dbReference type="Pfam" id="PF09084"/>
    </source>
</evidence>
<keyword evidence="1" id="KW-0732">Signal</keyword>
<reference evidence="3 4" key="1">
    <citation type="submission" date="2024-03" db="EMBL/GenBank/DDBJ databases">
        <title>Natural products discovery in diverse microorganisms through a two-stage MS feature dereplication strategy.</title>
        <authorList>
            <person name="Zhang R."/>
        </authorList>
    </citation>
    <scope>NUCLEOTIDE SEQUENCE [LARGE SCALE GENOMIC DNA]</scope>
    <source>
        <strain evidence="3 4">18930</strain>
    </source>
</reference>
<evidence type="ECO:0000313" key="4">
    <source>
        <dbReference type="Proteomes" id="UP001432000"/>
    </source>
</evidence>
<feature type="domain" description="SsuA/THI5-like" evidence="2">
    <location>
        <begin position="57"/>
        <end position="264"/>
    </location>
</feature>
<dbReference type="RefSeq" id="WP_338890414.1">
    <property type="nucleotide sequence ID" value="NZ_CP147846.1"/>
</dbReference>
<proteinExistence type="predicted"/>
<dbReference type="PANTHER" id="PTHR30024:SF42">
    <property type="entry name" value="ALIPHATIC SULFONATES-BINDING PROTEIN-RELATED"/>
    <property type="match status" value="1"/>
</dbReference>